<sequence>MKYKKIRIVFEIELLKQLRKDEQQNSPMKIFGASFDLFLKLCAIFFDKDYVNRLHKKAAESMSFSPAYIDFKNKKLWFELNFWDDFVHIAIFDLKHRLIGYPNPSLTYSLFGISSKLIFSEYIENSPTCFEIDIQLLNQKLEKKCKTLNKYTIKFNTPFFIKLNDFNYSFPEKEIVINSLLKNCSFSDTDTLRQNLTKILPVNFEVRLEKVQYSQQSMHGCVGYITYNISNLPEDAKILLTKALIISSFRGIGAKRVQGFGNISVFLDGQDVNSFLSDYVNSSKGEF</sequence>
<dbReference type="InterPro" id="IPR019267">
    <property type="entry name" value="CRISPR-assoc_Cas6_C"/>
</dbReference>
<evidence type="ECO:0000313" key="3">
    <source>
        <dbReference type="Proteomes" id="UP000009257"/>
    </source>
</evidence>
<dbReference type="HOGENOM" id="CLU_968682_0_0_9"/>
<dbReference type="Proteomes" id="UP000009257">
    <property type="component" value="Chromosome"/>
</dbReference>
<reference evidence="2 3" key="1">
    <citation type="submission" date="2011-08" db="EMBL/GenBank/DDBJ databases">
        <title>Complete sequence of Caldicellulosiruptor lactoaceticus 6A.</title>
        <authorList>
            <consortium name="US DOE Joint Genome Institute"/>
            <person name="Lucas S."/>
            <person name="Han J."/>
            <person name="Lapidus A."/>
            <person name="Cheng J.-F."/>
            <person name="Goodwin L."/>
            <person name="Pitluck S."/>
            <person name="Peters L."/>
            <person name="Davenport K."/>
            <person name="Detter J.C."/>
            <person name="Han C."/>
            <person name="Tapia R."/>
            <person name="Land M."/>
            <person name="Hauser L."/>
            <person name="Kyrpides N."/>
            <person name="Ivanova N."/>
            <person name="Ovchinnikova G."/>
            <person name="Pagani I."/>
            <person name="Blumer-Schuette S.E."/>
            <person name="Kelly R.M."/>
            <person name="Woyke T."/>
        </authorList>
    </citation>
    <scope>NUCLEOTIDE SEQUENCE [LARGE SCALE GENOMIC DNA]</scope>
    <source>
        <strain evidence="2 3">6A</strain>
    </source>
</reference>
<protein>
    <recommendedName>
        <fullName evidence="1">CRISPR-associated protein Cas6 C-terminal domain-containing protein</fullName>
    </recommendedName>
</protein>
<evidence type="ECO:0000313" key="2">
    <source>
        <dbReference type="EMBL" id="AEM74227.1"/>
    </source>
</evidence>
<accession>G2PT68</accession>
<proteinExistence type="predicted"/>
<evidence type="ECO:0000259" key="1">
    <source>
        <dbReference type="Pfam" id="PF10040"/>
    </source>
</evidence>
<dbReference type="Gene3D" id="3.30.70.1900">
    <property type="match status" value="1"/>
</dbReference>
<dbReference type="KEGG" id="clc:Calla_1625"/>
<feature type="domain" description="CRISPR-associated protein Cas6 C-terminal" evidence="1">
    <location>
        <begin position="153"/>
        <end position="263"/>
    </location>
</feature>
<name>G2PT68_9FIRM</name>
<gene>
    <name evidence="2" type="ORF">Calla_1625</name>
</gene>
<dbReference type="EMBL" id="CP003001">
    <property type="protein sequence ID" value="AEM74227.1"/>
    <property type="molecule type" value="Genomic_DNA"/>
</dbReference>
<dbReference type="RefSeq" id="WP_014042849.1">
    <property type="nucleotide sequence ID" value="NC_015949.1"/>
</dbReference>
<dbReference type="AlphaFoldDB" id="G2PT68"/>
<organism evidence="2 3">
    <name type="scientific">Caldicellulosiruptor acetigenus 6A</name>
    <dbReference type="NCBI Taxonomy" id="632516"/>
    <lineage>
        <taxon>Bacteria</taxon>
        <taxon>Bacillati</taxon>
        <taxon>Bacillota</taxon>
        <taxon>Bacillota incertae sedis</taxon>
        <taxon>Caldicellulosiruptorales</taxon>
        <taxon>Caldicellulosiruptoraceae</taxon>
        <taxon>Caldicellulosiruptor</taxon>
    </lineage>
</organism>
<dbReference type="Pfam" id="PF10040">
    <property type="entry name" value="CRISPR_Cas6"/>
    <property type="match status" value="1"/>
</dbReference>